<evidence type="ECO:0000256" key="1">
    <source>
        <dbReference type="SAM" id="MobiDB-lite"/>
    </source>
</evidence>
<evidence type="ECO:0000313" key="3">
    <source>
        <dbReference type="EMBL" id="AZG68446.1"/>
    </source>
</evidence>
<feature type="transmembrane region" description="Helical" evidence="2">
    <location>
        <begin position="104"/>
        <end position="129"/>
    </location>
</feature>
<keyword evidence="4" id="KW-1185">Reference proteome</keyword>
<dbReference type="Proteomes" id="UP000275883">
    <property type="component" value="Chromosome"/>
</dbReference>
<reference evidence="3 4" key="1">
    <citation type="submission" date="2018-11" db="EMBL/GenBank/DDBJ databases">
        <title>Genome sequence of Mycoplasma struthionis sp. nov.</title>
        <authorList>
            <person name="Spergser J."/>
        </authorList>
    </citation>
    <scope>NUCLEOTIDE SEQUENCE [LARGE SCALE GENOMIC DNA]</scope>
    <source>
        <strain evidence="3 4">237IA</strain>
    </source>
</reference>
<dbReference type="EMBL" id="CP034044">
    <property type="protein sequence ID" value="AZG68446.1"/>
    <property type="molecule type" value="Genomic_DNA"/>
</dbReference>
<organism evidence="3 4">
    <name type="scientific">Mycoplasma struthionis</name>
    <dbReference type="NCBI Taxonomy" id="538220"/>
    <lineage>
        <taxon>Bacteria</taxon>
        <taxon>Bacillati</taxon>
        <taxon>Mycoplasmatota</taxon>
        <taxon>Mollicutes</taxon>
        <taxon>Mycoplasmataceae</taxon>
        <taxon>Mycoplasma</taxon>
    </lineage>
</organism>
<feature type="transmembrane region" description="Helical" evidence="2">
    <location>
        <begin position="186"/>
        <end position="208"/>
    </location>
</feature>
<evidence type="ECO:0000256" key="2">
    <source>
        <dbReference type="SAM" id="Phobius"/>
    </source>
</evidence>
<feature type="region of interest" description="Disordered" evidence="1">
    <location>
        <begin position="303"/>
        <end position="322"/>
    </location>
</feature>
<keyword evidence="2" id="KW-0472">Membrane</keyword>
<evidence type="ECO:0000313" key="4">
    <source>
        <dbReference type="Proteomes" id="UP000275883"/>
    </source>
</evidence>
<feature type="region of interest" description="Disordered" evidence="1">
    <location>
        <begin position="330"/>
        <end position="383"/>
    </location>
</feature>
<feature type="compositionally biased region" description="Basic and acidic residues" evidence="1">
    <location>
        <begin position="303"/>
        <end position="320"/>
    </location>
</feature>
<gene>
    <name evidence="3" type="ORF">EGN60_00425</name>
</gene>
<protein>
    <submittedName>
        <fullName evidence="3">Uncharacterized protein</fullName>
    </submittedName>
</protein>
<keyword evidence="2" id="KW-0812">Transmembrane</keyword>
<accession>A0A3G8LFQ3</accession>
<proteinExistence type="predicted"/>
<sequence length="383" mass="44715">MKYKEGIMQEALTHKKVRTRKAKNYYVTKDVAFLWTLFILFNIFFIIVSFLNIPYLTTLHSFSLNVIFGMFSILIYVWFILFGFKNVMKSYKTSWQKSVYTKGVFHVSLWRIGFFFFAITLLGSTIYYLKNSKPVDYKIETVFQEVFKNWFNDFKNTDNVLLPNKLTPGLIGTLFFATSSIASYKAGIAIAFVISSIILVLSIAFFFIASKKNKVIKPADSQSNQNLVLEETKTSDIYLNNKKYNAKKNVVNFEQLENSTEVIELEKEKQKEKIIEEKPTNKKSDFSFETKDFDLTWGNEEATKESLEDVSETKETKQDYEDFEMIEDIKEEDNINEIQNQEDSLPFETNENDEKNLELDINNNKKESRNSSGSLIEDEDDLF</sequence>
<dbReference type="KEGG" id="mstr:EGN60_00425"/>
<dbReference type="AlphaFoldDB" id="A0A3G8LFQ3"/>
<feature type="transmembrane region" description="Helical" evidence="2">
    <location>
        <begin position="62"/>
        <end position="84"/>
    </location>
</feature>
<keyword evidence="2" id="KW-1133">Transmembrane helix</keyword>
<feature type="compositionally biased region" description="Basic and acidic residues" evidence="1">
    <location>
        <begin position="352"/>
        <end position="369"/>
    </location>
</feature>
<name>A0A3G8LFQ3_9MOLU</name>
<feature type="transmembrane region" description="Helical" evidence="2">
    <location>
        <begin position="31"/>
        <end position="56"/>
    </location>
</feature>